<proteinExistence type="predicted"/>
<gene>
    <name evidence="1" type="ORF">MVEN_01735400</name>
</gene>
<comment type="caution">
    <text evidence="1">The sequence shown here is derived from an EMBL/GenBank/DDBJ whole genome shotgun (WGS) entry which is preliminary data.</text>
</comment>
<protein>
    <submittedName>
        <fullName evidence="1">Uncharacterized protein</fullName>
    </submittedName>
</protein>
<keyword evidence="2" id="KW-1185">Reference proteome</keyword>
<organism evidence="1 2">
    <name type="scientific">Mycena venus</name>
    <dbReference type="NCBI Taxonomy" id="2733690"/>
    <lineage>
        <taxon>Eukaryota</taxon>
        <taxon>Fungi</taxon>
        <taxon>Dikarya</taxon>
        <taxon>Basidiomycota</taxon>
        <taxon>Agaricomycotina</taxon>
        <taxon>Agaricomycetes</taxon>
        <taxon>Agaricomycetidae</taxon>
        <taxon>Agaricales</taxon>
        <taxon>Marasmiineae</taxon>
        <taxon>Mycenaceae</taxon>
        <taxon>Mycena</taxon>
    </lineage>
</organism>
<dbReference type="EMBL" id="JACAZI010000016">
    <property type="protein sequence ID" value="KAF7343051.1"/>
    <property type="molecule type" value="Genomic_DNA"/>
</dbReference>
<sequence length="112" mass="12700">MGIGFAYHDRVSASTKVSFRPELTAELCPSSLSVPKTHTTTNISLTQRKRLIWIIVTTVLIIPPCRRGQPIAFPKDAFKYIYCIHINTVEDTQAWAPIAMHKVLCQLFRDIT</sequence>
<dbReference type="Proteomes" id="UP000620124">
    <property type="component" value="Unassembled WGS sequence"/>
</dbReference>
<evidence type="ECO:0000313" key="2">
    <source>
        <dbReference type="Proteomes" id="UP000620124"/>
    </source>
</evidence>
<dbReference type="AlphaFoldDB" id="A0A8H6XM71"/>
<reference evidence="1" key="1">
    <citation type="submission" date="2020-05" db="EMBL/GenBank/DDBJ databases">
        <title>Mycena genomes resolve the evolution of fungal bioluminescence.</title>
        <authorList>
            <person name="Tsai I.J."/>
        </authorList>
    </citation>
    <scope>NUCLEOTIDE SEQUENCE</scope>
    <source>
        <strain evidence="1">CCC161011</strain>
    </source>
</reference>
<evidence type="ECO:0000313" key="1">
    <source>
        <dbReference type="EMBL" id="KAF7343051.1"/>
    </source>
</evidence>
<accession>A0A8H6XM71</accession>
<name>A0A8H6XM71_9AGAR</name>